<feature type="transmembrane region" description="Helical" evidence="1">
    <location>
        <begin position="138"/>
        <end position="157"/>
    </location>
</feature>
<dbReference type="Proteomes" id="UP001203297">
    <property type="component" value="Unassembled WGS sequence"/>
</dbReference>
<feature type="transmembrane region" description="Helical" evidence="1">
    <location>
        <begin position="99"/>
        <end position="126"/>
    </location>
</feature>
<protein>
    <submittedName>
        <fullName evidence="2">Uncharacterized protein</fullName>
    </submittedName>
</protein>
<evidence type="ECO:0000313" key="3">
    <source>
        <dbReference type="Proteomes" id="UP001203297"/>
    </source>
</evidence>
<organism evidence="2 3">
    <name type="scientific">Multifurca ochricompacta</name>
    <dbReference type="NCBI Taxonomy" id="376703"/>
    <lineage>
        <taxon>Eukaryota</taxon>
        <taxon>Fungi</taxon>
        <taxon>Dikarya</taxon>
        <taxon>Basidiomycota</taxon>
        <taxon>Agaricomycotina</taxon>
        <taxon>Agaricomycetes</taxon>
        <taxon>Russulales</taxon>
        <taxon>Russulaceae</taxon>
        <taxon>Multifurca</taxon>
    </lineage>
</organism>
<feature type="transmembrane region" description="Helical" evidence="1">
    <location>
        <begin position="24"/>
        <end position="49"/>
    </location>
</feature>
<name>A0AAD4LZC8_9AGAM</name>
<accession>A0AAD4LZC8</accession>
<proteinExistence type="predicted"/>
<comment type="caution">
    <text evidence="2">The sequence shown here is derived from an EMBL/GenBank/DDBJ whole genome shotgun (WGS) entry which is preliminary data.</text>
</comment>
<dbReference type="AlphaFoldDB" id="A0AAD4LZC8"/>
<gene>
    <name evidence="2" type="ORF">B0F90DRAFT_1669869</name>
</gene>
<reference evidence="2" key="1">
    <citation type="journal article" date="2022" name="New Phytol.">
        <title>Evolutionary transition to the ectomycorrhizal habit in the genomes of a hyperdiverse lineage of mushroom-forming fungi.</title>
        <authorList>
            <person name="Looney B."/>
            <person name="Miyauchi S."/>
            <person name="Morin E."/>
            <person name="Drula E."/>
            <person name="Courty P.E."/>
            <person name="Kohler A."/>
            <person name="Kuo A."/>
            <person name="LaButti K."/>
            <person name="Pangilinan J."/>
            <person name="Lipzen A."/>
            <person name="Riley R."/>
            <person name="Andreopoulos W."/>
            <person name="He G."/>
            <person name="Johnson J."/>
            <person name="Nolan M."/>
            <person name="Tritt A."/>
            <person name="Barry K.W."/>
            <person name="Grigoriev I.V."/>
            <person name="Nagy L.G."/>
            <person name="Hibbett D."/>
            <person name="Henrissat B."/>
            <person name="Matheny P.B."/>
            <person name="Labbe J."/>
            <person name="Martin F.M."/>
        </authorList>
    </citation>
    <scope>NUCLEOTIDE SEQUENCE</scope>
    <source>
        <strain evidence="2">BPL690</strain>
    </source>
</reference>
<keyword evidence="1" id="KW-0812">Transmembrane</keyword>
<evidence type="ECO:0000313" key="2">
    <source>
        <dbReference type="EMBL" id="KAI0296100.1"/>
    </source>
</evidence>
<dbReference type="EMBL" id="WTXG01000051">
    <property type="protein sequence ID" value="KAI0296100.1"/>
    <property type="molecule type" value="Genomic_DNA"/>
</dbReference>
<keyword evidence="3" id="KW-1185">Reference proteome</keyword>
<evidence type="ECO:0000256" key="1">
    <source>
        <dbReference type="SAM" id="Phobius"/>
    </source>
</evidence>
<sequence>MSILVGTKVLSILGRLTGRRWSRVLLLVDGIFVLLGGVTTGTVTTIQLLDRMANGHILPHWFNVMLPLMDNQRIAALFFTGLSLLLFRPHPSRPLRSRIFSLVMTFVVLTITWASNVAFACFYRIVRRRSRPAARNMRSTYGPVTSFILLFYSHVFAMDDDPVLRRRTFHMLARLCLSTLAALILRQASSTGTPVFFEEAFSTTVSEFTPLVRLALARSGSSAMEGGEKHKMGSDTCMSLASITGSILNCFVANDSHTLLANGS</sequence>
<keyword evidence="1" id="KW-0472">Membrane</keyword>
<keyword evidence="1" id="KW-1133">Transmembrane helix</keyword>